<comment type="caution">
    <text evidence="2">The sequence shown here is derived from an EMBL/GenBank/DDBJ whole genome shotgun (WGS) entry which is preliminary data.</text>
</comment>
<feature type="region of interest" description="Disordered" evidence="1">
    <location>
        <begin position="35"/>
        <end position="70"/>
    </location>
</feature>
<dbReference type="AlphaFoldDB" id="A0A2S8BJQ1"/>
<gene>
    <name evidence="2" type="ORF">C1Y40_02974</name>
</gene>
<evidence type="ECO:0000313" key="2">
    <source>
        <dbReference type="EMBL" id="PQM46859.1"/>
    </source>
</evidence>
<organism evidence="2 3">
    <name type="scientific">Mycobacterium talmoniae</name>
    <dbReference type="NCBI Taxonomy" id="1858794"/>
    <lineage>
        <taxon>Bacteria</taxon>
        <taxon>Bacillati</taxon>
        <taxon>Actinomycetota</taxon>
        <taxon>Actinomycetes</taxon>
        <taxon>Mycobacteriales</taxon>
        <taxon>Mycobacteriaceae</taxon>
        <taxon>Mycobacterium</taxon>
    </lineage>
</organism>
<dbReference type="Proteomes" id="UP000238296">
    <property type="component" value="Unassembled WGS sequence"/>
</dbReference>
<evidence type="ECO:0000256" key="1">
    <source>
        <dbReference type="SAM" id="MobiDB-lite"/>
    </source>
</evidence>
<name>A0A2S8BJQ1_9MYCO</name>
<accession>A0A2S8BJQ1</accession>
<evidence type="ECO:0000313" key="3">
    <source>
        <dbReference type="Proteomes" id="UP000238296"/>
    </source>
</evidence>
<protein>
    <submittedName>
        <fullName evidence="2">Uncharacterized protein</fullName>
    </submittedName>
</protein>
<feature type="compositionally biased region" description="Polar residues" evidence="1">
    <location>
        <begin position="175"/>
        <end position="188"/>
    </location>
</feature>
<feature type="compositionally biased region" description="Low complexity" evidence="1">
    <location>
        <begin position="35"/>
        <end position="62"/>
    </location>
</feature>
<dbReference type="EMBL" id="PPEA01000428">
    <property type="protein sequence ID" value="PQM46859.1"/>
    <property type="molecule type" value="Genomic_DNA"/>
</dbReference>
<feature type="region of interest" description="Disordered" evidence="1">
    <location>
        <begin position="155"/>
        <end position="198"/>
    </location>
</feature>
<reference evidence="2 3" key="1">
    <citation type="journal article" date="2017" name="Int. J. Syst. Evol. Microbiol.">
        <title>Mycobacterium talmoniae sp. nov., a slowly growing mycobacterium isolated from human respiratory samples.</title>
        <authorList>
            <person name="Davidson R.M."/>
            <person name="DeGroote M.A."/>
            <person name="Marola J.L."/>
            <person name="Buss S."/>
            <person name="Jones V."/>
            <person name="McNeil M.R."/>
            <person name="Freifeld A.G."/>
            <person name="Elaine Epperson L."/>
            <person name="Hasan N.A."/>
            <person name="Jackson M."/>
            <person name="Iwen P.C."/>
            <person name="Salfinger M."/>
            <person name="Strong M."/>
        </authorList>
    </citation>
    <scope>NUCLEOTIDE SEQUENCE [LARGE SCALE GENOMIC DNA]</scope>
    <source>
        <strain evidence="2 3">ATCC BAA-2683</strain>
    </source>
</reference>
<sequence length="198" mass="20574">MTDPVIEPKMPNTATTYSAETAITAIDAPVRRRCTTSSRRLNTRSRLPAAAATRAGFTAGPPSGRSPADPSCRVITRSVAAAASALWVTITTNRPRPSSWATAASSARIDAPVAESRLPVGSSARISGGSIINARATATRCIWPPDSSAGRCSVRFPSPTRSSNRTASALALPNRTPSSSLATATFSHADSVGNRLKN</sequence>
<proteinExistence type="predicted"/>
<dbReference type="AntiFam" id="ANF00062">
    <property type="entry name" value="Shadow ORF (opposite ABC transporter protein)"/>
</dbReference>